<dbReference type="InterPro" id="IPR000582">
    <property type="entry name" value="Acyl-CoA-binding_protein"/>
</dbReference>
<comment type="caution">
    <text evidence="7">The sequence shown here is derived from an EMBL/GenBank/DDBJ whole genome shotgun (WGS) entry which is preliminary data.</text>
</comment>
<dbReference type="PROSITE" id="PS51228">
    <property type="entry name" value="ACB_2"/>
    <property type="match status" value="1"/>
</dbReference>
<evidence type="ECO:0000313" key="7">
    <source>
        <dbReference type="EMBL" id="CAD5116712.1"/>
    </source>
</evidence>
<feature type="domain" description="ACB" evidence="6">
    <location>
        <begin position="9"/>
        <end position="94"/>
    </location>
</feature>
<sequence length="239" mass="26810">MNSTGDNMLLKEFNRATTYVKVMADQLNTDQLLSLYARYKQATFGNCHTPKPAFYEFEAKKKWQAWKALEGMSRQDAMSSYVSLLKEVADNSLNLPETGGNKGTQLPKSVSVMAKSKDDDNMSKSEPQFEWCKDGLTSELRVWLKNNSGMLDKPDESGLSLLHWACDRERGDIAQILIEHGANINIKDKEGEVPLHYALLNENEEILKILLKSGADLSIPNLDGDLPASNQLIQKLEKS</sequence>
<reference evidence="7 8" key="1">
    <citation type="submission" date="2020-08" db="EMBL/GenBank/DDBJ databases">
        <authorList>
            <person name="Hejnol A."/>
        </authorList>
    </citation>
    <scope>NUCLEOTIDE SEQUENCE [LARGE SCALE GENOMIC DNA]</scope>
</reference>
<dbReference type="AlphaFoldDB" id="A0A7I8VQ35"/>
<evidence type="ECO:0000256" key="1">
    <source>
        <dbReference type="ARBA" id="ARBA00018419"/>
    </source>
</evidence>
<evidence type="ECO:0000256" key="5">
    <source>
        <dbReference type="PROSITE-ProRule" id="PRU00023"/>
    </source>
</evidence>
<dbReference type="InterPro" id="IPR036770">
    <property type="entry name" value="Ankyrin_rpt-contain_sf"/>
</dbReference>
<dbReference type="PROSITE" id="PS50297">
    <property type="entry name" value="ANK_REP_REGION"/>
    <property type="match status" value="2"/>
</dbReference>
<gene>
    <name evidence="7" type="ORF">DGYR_LOCUS5311</name>
</gene>
<feature type="repeat" description="ANK" evidence="5">
    <location>
        <begin position="157"/>
        <end position="189"/>
    </location>
</feature>
<organism evidence="7 8">
    <name type="scientific">Dimorphilus gyrociliatus</name>
    <dbReference type="NCBI Taxonomy" id="2664684"/>
    <lineage>
        <taxon>Eukaryota</taxon>
        <taxon>Metazoa</taxon>
        <taxon>Spiralia</taxon>
        <taxon>Lophotrochozoa</taxon>
        <taxon>Annelida</taxon>
        <taxon>Polychaeta</taxon>
        <taxon>Polychaeta incertae sedis</taxon>
        <taxon>Dinophilidae</taxon>
        <taxon>Dimorphilus</taxon>
    </lineage>
</organism>
<keyword evidence="2" id="KW-0677">Repeat</keyword>
<dbReference type="SUPFAM" id="SSF47027">
    <property type="entry name" value="Acyl-CoA binding protein"/>
    <property type="match status" value="1"/>
</dbReference>
<dbReference type="Gene3D" id="1.20.80.10">
    <property type="match status" value="1"/>
</dbReference>
<dbReference type="Pfam" id="PF00887">
    <property type="entry name" value="ACBP"/>
    <property type="match status" value="1"/>
</dbReference>
<accession>A0A7I8VQ35</accession>
<evidence type="ECO:0000256" key="2">
    <source>
        <dbReference type="ARBA" id="ARBA00022737"/>
    </source>
</evidence>
<keyword evidence="3 5" id="KW-0040">ANK repeat</keyword>
<evidence type="ECO:0000313" key="8">
    <source>
        <dbReference type="Proteomes" id="UP000549394"/>
    </source>
</evidence>
<evidence type="ECO:0000256" key="4">
    <source>
        <dbReference type="ARBA" id="ARBA00023121"/>
    </source>
</evidence>
<dbReference type="InterPro" id="IPR035984">
    <property type="entry name" value="Acyl-CoA-binding_sf"/>
</dbReference>
<name>A0A7I8VQ35_9ANNE</name>
<dbReference type="Pfam" id="PF12796">
    <property type="entry name" value="Ank_2"/>
    <property type="match status" value="1"/>
</dbReference>
<dbReference type="InterPro" id="IPR002110">
    <property type="entry name" value="Ankyrin_rpt"/>
</dbReference>
<dbReference type="SUPFAM" id="SSF48403">
    <property type="entry name" value="Ankyrin repeat"/>
    <property type="match status" value="1"/>
</dbReference>
<dbReference type="GO" id="GO:0000062">
    <property type="term" value="F:fatty-acyl-CoA binding"/>
    <property type="evidence" value="ECO:0007669"/>
    <property type="project" value="InterPro"/>
</dbReference>
<feature type="repeat" description="ANK" evidence="5">
    <location>
        <begin position="190"/>
        <end position="222"/>
    </location>
</feature>
<keyword evidence="8" id="KW-1185">Reference proteome</keyword>
<dbReference type="PANTHER" id="PTHR24119">
    <property type="entry name" value="ACYL-COA-BINDING DOMAIN-CONTAINING PROTEIN 6"/>
    <property type="match status" value="1"/>
</dbReference>
<dbReference type="Gene3D" id="1.25.40.20">
    <property type="entry name" value="Ankyrin repeat-containing domain"/>
    <property type="match status" value="1"/>
</dbReference>
<evidence type="ECO:0000259" key="6">
    <source>
        <dbReference type="PROSITE" id="PS51228"/>
    </source>
</evidence>
<dbReference type="EMBL" id="CAJFCJ010000006">
    <property type="protein sequence ID" value="CAD5116712.1"/>
    <property type="molecule type" value="Genomic_DNA"/>
</dbReference>
<dbReference type="PANTHER" id="PTHR24119:SF0">
    <property type="entry name" value="ACYL-COA-BINDING DOMAIN-CONTAINING PROTEIN 6"/>
    <property type="match status" value="1"/>
</dbReference>
<proteinExistence type="predicted"/>
<dbReference type="OrthoDB" id="4567at2759"/>
<dbReference type="PRINTS" id="PR00689">
    <property type="entry name" value="ACOABINDINGP"/>
</dbReference>
<dbReference type="Proteomes" id="UP000549394">
    <property type="component" value="Unassembled WGS sequence"/>
</dbReference>
<protein>
    <recommendedName>
        <fullName evidence="1">Acyl-CoA-binding domain-containing protein 6</fullName>
    </recommendedName>
</protein>
<keyword evidence="4" id="KW-0446">Lipid-binding</keyword>
<dbReference type="PROSITE" id="PS50088">
    <property type="entry name" value="ANK_REPEAT"/>
    <property type="match status" value="2"/>
</dbReference>
<evidence type="ECO:0000256" key="3">
    <source>
        <dbReference type="ARBA" id="ARBA00023043"/>
    </source>
</evidence>
<dbReference type="SMART" id="SM00248">
    <property type="entry name" value="ANK"/>
    <property type="match status" value="2"/>
</dbReference>
<dbReference type="InterPro" id="IPR014352">
    <property type="entry name" value="FERM/acyl-CoA-bd_prot_sf"/>
</dbReference>